<dbReference type="PROSITE" id="PS51450">
    <property type="entry name" value="LRR"/>
    <property type="match status" value="2"/>
</dbReference>
<evidence type="ECO:0000256" key="1">
    <source>
        <dbReference type="ARBA" id="ARBA00022614"/>
    </source>
</evidence>
<accession>A0AAN9G614</accession>
<dbReference type="PANTHER" id="PTHR11375">
    <property type="entry name" value="ACIDIC LEUCINE-RICH NUCLEAR PHOSPHOPROTEIN 32"/>
    <property type="match status" value="1"/>
</dbReference>
<dbReference type="InterPro" id="IPR032675">
    <property type="entry name" value="LRR_dom_sf"/>
</dbReference>
<protein>
    <recommendedName>
        <fullName evidence="5">U2A'/phosphoprotein 32 family A C-terminal domain-containing protein</fullName>
    </recommendedName>
</protein>
<dbReference type="InterPro" id="IPR003603">
    <property type="entry name" value="U2A'_phosphoprotein32A_C"/>
</dbReference>
<dbReference type="FunFam" id="3.80.10.10:FF:000003">
    <property type="entry name" value="Acidic leucine-rich nuclear phosphoprotein 32 family member A"/>
    <property type="match status" value="1"/>
</dbReference>
<feature type="compositionally biased region" description="Acidic residues" evidence="4">
    <location>
        <begin position="153"/>
        <end position="195"/>
    </location>
</feature>
<evidence type="ECO:0000313" key="6">
    <source>
        <dbReference type="EMBL" id="KAK7096034.1"/>
    </source>
</evidence>
<sequence length="278" mass="31052">MSVGMQKRIELEMRGRSANVIKDLNLDNCRVTEIEGLTSDFSALESLSMINVGLQSLSSFPKLGNLKKLDLSDNRISGGLQALTGCPKLTHLSLSGNKIKDIDALKPLKDLPNLKSLDLFNCEVTNLEEYREKVFEMLPQISFLDGFDQNDKECEDDEDEAEDQDGDDISDDDDDDDNEDDDDDDEEVDGEDEVGLDYLVKGDIEDDEEEEDFDPEVDDDDDDELGVGEVEEEEDGEDGDDDDNEDDDDDDDEEDDAAAAAARGTKRKHDEEEEEDDA</sequence>
<organism evidence="6 7">
    <name type="scientific">Littorina saxatilis</name>
    <dbReference type="NCBI Taxonomy" id="31220"/>
    <lineage>
        <taxon>Eukaryota</taxon>
        <taxon>Metazoa</taxon>
        <taxon>Spiralia</taxon>
        <taxon>Lophotrochozoa</taxon>
        <taxon>Mollusca</taxon>
        <taxon>Gastropoda</taxon>
        <taxon>Caenogastropoda</taxon>
        <taxon>Littorinimorpha</taxon>
        <taxon>Littorinoidea</taxon>
        <taxon>Littorinidae</taxon>
        <taxon>Littorina</taxon>
    </lineage>
</organism>
<keyword evidence="1" id="KW-0433">Leucine-rich repeat</keyword>
<evidence type="ECO:0000259" key="5">
    <source>
        <dbReference type="SMART" id="SM00446"/>
    </source>
</evidence>
<dbReference type="AlphaFoldDB" id="A0AAN9G614"/>
<dbReference type="Gene3D" id="3.80.10.10">
    <property type="entry name" value="Ribonuclease Inhibitor"/>
    <property type="match status" value="1"/>
</dbReference>
<dbReference type="GO" id="GO:0005634">
    <property type="term" value="C:nucleus"/>
    <property type="evidence" value="ECO:0007669"/>
    <property type="project" value="TreeGrafter"/>
</dbReference>
<evidence type="ECO:0000256" key="4">
    <source>
        <dbReference type="SAM" id="MobiDB-lite"/>
    </source>
</evidence>
<feature type="domain" description="U2A'/phosphoprotein 32 family A C-terminal" evidence="5">
    <location>
        <begin position="127"/>
        <end position="145"/>
    </location>
</feature>
<name>A0AAN9G614_9CAEN</name>
<comment type="caution">
    <text evidence="6">The sequence shown here is derived from an EMBL/GenBank/DDBJ whole genome shotgun (WGS) entry which is preliminary data.</text>
</comment>
<dbReference type="PANTHER" id="PTHR11375:SF0">
    <property type="entry name" value="ACIDIC LEUCINE-RICH NUCLEAR PHOSPHOPROTEIN 32 FAMILY MEMBER A"/>
    <property type="match status" value="1"/>
</dbReference>
<dbReference type="Proteomes" id="UP001374579">
    <property type="component" value="Unassembled WGS sequence"/>
</dbReference>
<evidence type="ECO:0000313" key="7">
    <source>
        <dbReference type="Proteomes" id="UP001374579"/>
    </source>
</evidence>
<evidence type="ECO:0000256" key="2">
    <source>
        <dbReference type="ARBA" id="ARBA00022737"/>
    </source>
</evidence>
<evidence type="ECO:0000256" key="3">
    <source>
        <dbReference type="ARBA" id="ARBA00025777"/>
    </source>
</evidence>
<dbReference type="EMBL" id="JBAMIC010000014">
    <property type="protein sequence ID" value="KAK7096034.1"/>
    <property type="molecule type" value="Genomic_DNA"/>
</dbReference>
<dbReference type="SMART" id="SM00446">
    <property type="entry name" value="LRRcap"/>
    <property type="match status" value="1"/>
</dbReference>
<proteinExistence type="inferred from homology"/>
<comment type="similarity">
    <text evidence="3">Belongs to the ANP32 family.</text>
</comment>
<dbReference type="InterPro" id="IPR045081">
    <property type="entry name" value="AN32"/>
</dbReference>
<dbReference type="Pfam" id="PF14580">
    <property type="entry name" value="LRR_9"/>
    <property type="match status" value="1"/>
</dbReference>
<dbReference type="GO" id="GO:0042393">
    <property type="term" value="F:histone binding"/>
    <property type="evidence" value="ECO:0007669"/>
    <property type="project" value="TreeGrafter"/>
</dbReference>
<keyword evidence="7" id="KW-1185">Reference proteome</keyword>
<feature type="region of interest" description="Disordered" evidence="4">
    <location>
        <begin position="147"/>
        <end position="278"/>
    </location>
</feature>
<dbReference type="SUPFAM" id="SSF52058">
    <property type="entry name" value="L domain-like"/>
    <property type="match status" value="1"/>
</dbReference>
<feature type="compositionally biased region" description="Acidic residues" evidence="4">
    <location>
        <begin position="204"/>
        <end position="257"/>
    </location>
</feature>
<keyword evidence="2" id="KW-0677">Repeat</keyword>
<gene>
    <name evidence="6" type="ORF">V1264_005380</name>
</gene>
<reference evidence="6 7" key="1">
    <citation type="submission" date="2024-02" db="EMBL/GenBank/DDBJ databases">
        <title>Chromosome-scale genome assembly of the rough periwinkle Littorina saxatilis.</title>
        <authorList>
            <person name="De Jode A."/>
            <person name="Faria R."/>
            <person name="Formenti G."/>
            <person name="Sims Y."/>
            <person name="Smith T.P."/>
            <person name="Tracey A."/>
            <person name="Wood J.M.D."/>
            <person name="Zagrodzka Z.B."/>
            <person name="Johannesson K."/>
            <person name="Butlin R.K."/>
            <person name="Leder E.H."/>
        </authorList>
    </citation>
    <scope>NUCLEOTIDE SEQUENCE [LARGE SCALE GENOMIC DNA]</scope>
    <source>
        <strain evidence="6">Snail1</strain>
        <tissue evidence="6">Muscle</tissue>
    </source>
</reference>
<dbReference type="InterPro" id="IPR001611">
    <property type="entry name" value="Leu-rich_rpt"/>
</dbReference>